<proteinExistence type="inferred from homology"/>
<comment type="subcellular location">
    <subcellularLocation>
        <location evidence="6">Nucleus outer membrane</location>
        <topology evidence="6">Single-pass membrane protein</topology>
    </subcellularLocation>
</comment>
<keyword evidence="4 7" id="KW-0472">Membrane</keyword>
<evidence type="ECO:0000256" key="2">
    <source>
        <dbReference type="ARBA" id="ARBA00022692"/>
    </source>
</evidence>
<evidence type="ECO:0000256" key="1">
    <source>
        <dbReference type="ARBA" id="ARBA00007387"/>
    </source>
</evidence>
<name>A0A0C3HBU2_OIDMZ</name>
<dbReference type="PANTHER" id="PTHR12265:SF30">
    <property type="entry name" value="TRANSMEMBRANE PROTEIN 53"/>
    <property type="match status" value="1"/>
</dbReference>
<evidence type="ECO:0000256" key="3">
    <source>
        <dbReference type="ARBA" id="ARBA00022989"/>
    </source>
</evidence>
<evidence type="ECO:0008006" key="10">
    <source>
        <dbReference type="Google" id="ProtNLM"/>
    </source>
</evidence>
<evidence type="ECO:0000256" key="6">
    <source>
        <dbReference type="ARBA" id="ARBA00034303"/>
    </source>
</evidence>
<sequence>LVTPKPLSSFSRLSRIVYLYVPAPSAAWLDPSPSPTPTTILLCSWLNGAPKHIEYYARTYMRLYPAARIILVTINTKEFLFQTEARRRSDVKEAVSALVAQNLEQEWLLVHSLSNGGARRVYNIAGAYRILTGKPLPARAYVMDSAPGIPQFRRDIYALSLPLKRLNWFLWLPAMAATLATVSVVFVTVNWMPKWFWRELVWGPMEGVNNMQLMDRKCVRGYIYSKEDLAIDWRHVEDHAAAAEANGYTVVMKLVESADHVQMFKGKGGEEAYWKFVTDLW</sequence>
<accession>A0A0C3HBU2</accession>
<keyword evidence="9" id="KW-1185">Reference proteome</keyword>
<organism evidence="8 9">
    <name type="scientific">Oidiodendron maius (strain Zn)</name>
    <dbReference type="NCBI Taxonomy" id="913774"/>
    <lineage>
        <taxon>Eukaryota</taxon>
        <taxon>Fungi</taxon>
        <taxon>Dikarya</taxon>
        <taxon>Ascomycota</taxon>
        <taxon>Pezizomycotina</taxon>
        <taxon>Leotiomycetes</taxon>
        <taxon>Leotiomycetes incertae sedis</taxon>
        <taxon>Myxotrichaceae</taxon>
        <taxon>Oidiodendron</taxon>
    </lineage>
</organism>
<keyword evidence="3 7" id="KW-1133">Transmembrane helix</keyword>
<evidence type="ECO:0000313" key="9">
    <source>
        <dbReference type="Proteomes" id="UP000054321"/>
    </source>
</evidence>
<dbReference type="Proteomes" id="UP000054321">
    <property type="component" value="Unassembled WGS sequence"/>
</dbReference>
<feature type="transmembrane region" description="Helical" evidence="7">
    <location>
        <begin position="168"/>
        <end position="189"/>
    </location>
</feature>
<reference evidence="8 9" key="1">
    <citation type="submission" date="2014-04" db="EMBL/GenBank/DDBJ databases">
        <authorList>
            <consortium name="DOE Joint Genome Institute"/>
            <person name="Kuo A."/>
            <person name="Martino E."/>
            <person name="Perotto S."/>
            <person name="Kohler A."/>
            <person name="Nagy L.G."/>
            <person name="Floudas D."/>
            <person name="Copeland A."/>
            <person name="Barry K.W."/>
            <person name="Cichocki N."/>
            <person name="Veneault-Fourrey C."/>
            <person name="LaButti K."/>
            <person name="Lindquist E.A."/>
            <person name="Lipzen A."/>
            <person name="Lundell T."/>
            <person name="Morin E."/>
            <person name="Murat C."/>
            <person name="Sun H."/>
            <person name="Tunlid A."/>
            <person name="Henrissat B."/>
            <person name="Grigoriev I.V."/>
            <person name="Hibbett D.S."/>
            <person name="Martin F."/>
            <person name="Nordberg H.P."/>
            <person name="Cantor M.N."/>
            <person name="Hua S.X."/>
        </authorList>
    </citation>
    <scope>NUCLEOTIDE SEQUENCE [LARGE SCALE GENOMIC DNA]</scope>
    <source>
        <strain evidence="8 9">Zn</strain>
    </source>
</reference>
<feature type="non-terminal residue" evidence="8">
    <location>
        <position position="281"/>
    </location>
</feature>
<dbReference type="AlphaFoldDB" id="A0A0C3HBU2"/>
<keyword evidence="5" id="KW-0539">Nucleus</keyword>
<dbReference type="InterPro" id="IPR008547">
    <property type="entry name" value="DUF829_TMEM53"/>
</dbReference>
<dbReference type="EMBL" id="KN832877">
    <property type="protein sequence ID" value="KIN00640.1"/>
    <property type="molecule type" value="Genomic_DNA"/>
</dbReference>
<dbReference type="GO" id="GO:0005640">
    <property type="term" value="C:nuclear outer membrane"/>
    <property type="evidence" value="ECO:0007669"/>
    <property type="project" value="UniProtKB-SubCell"/>
</dbReference>
<gene>
    <name evidence="8" type="ORF">OIDMADRAFT_81587</name>
</gene>
<protein>
    <recommendedName>
        <fullName evidence="10">Indole-diterpene biosynthesis protein PaxU</fullName>
    </recommendedName>
</protein>
<comment type="similarity">
    <text evidence="1">Belongs to the TMEM53 family.</text>
</comment>
<dbReference type="InterPro" id="IPR029058">
    <property type="entry name" value="AB_hydrolase_fold"/>
</dbReference>
<dbReference type="SUPFAM" id="SSF53474">
    <property type="entry name" value="alpha/beta-Hydrolases"/>
    <property type="match status" value="1"/>
</dbReference>
<evidence type="ECO:0000256" key="7">
    <source>
        <dbReference type="SAM" id="Phobius"/>
    </source>
</evidence>
<keyword evidence="2 7" id="KW-0812">Transmembrane</keyword>
<dbReference type="Pfam" id="PF05705">
    <property type="entry name" value="DUF829"/>
    <property type="match status" value="1"/>
</dbReference>
<evidence type="ECO:0000256" key="5">
    <source>
        <dbReference type="ARBA" id="ARBA00023242"/>
    </source>
</evidence>
<dbReference type="PANTHER" id="PTHR12265">
    <property type="entry name" value="TRANSMEMBRANE PROTEIN 53"/>
    <property type="match status" value="1"/>
</dbReference>
<evidence type="ECO:0000256" key="4">
    <source>
        <dbReference type="ARBA" id="ARBA00023136"/>
    </source>
</evidence>
<dbReference type="InParanoid" id="A0A0C3HBU2"/>
<reference evidence="9" key="2">
    <citation type="submission" date="2015-01" db="EMBL/GenBank/DDBJ databases">
        <title>Evolutionary Origins and Diversification of the Mycorrhizal Mutualists.</title>
        <authorList>
            <consortium name="DOE Joint Genome Institute"/>
            <consortium name="Mycorrhizal Genomics Consortium"/>
            <person name="Kohler A."/>
            <person name="Kuo A."/>
            <person name="Nagy L.G."/>
            <person name="Floudas D."/>
            <person name="Copeland A."/>
            <person name="Barry K.W."/>
            <person name="Cichocki N."/>
            <person name="Veneault-Fourrey C."/>
            <person name="LaButti K."/>
            <person name="Lindquist E.A."/>
            <person name="Lipzen A."/>
            <person name="Lundell T."/>
            <person name="Morin E."/>
            <person name="Murat C."/>
            <person name="Riley R."/>
            <person name="Ohm R."/>
            <person name="Sun H."/>
            <person name="Tunlid A."/>
            <person name="Henrissat B."/>
            <person name="Grigoriev I.V."/>
            <person name="Hibbett D.S."/>
            <person name="Martin F."/>
        </authorList>
    </citation>
    <scope>NUCLEOTIDE SEQUENCE [LARGE SCALE GENOMIC DNA]</scope>
    <source>
        <strain evidence="9">Zn</strain>
    </source>
</reference>
<dbReference type="OrthoDB" id="77878at2759"/>
<feature type="non-terminal residue" evidence="8">
    <location>
        <position position="1"/>
    </location>
</feature>
<dbReference type="HOGENOM" id="CLU_036503_0_0_1"/>
<evidence type="ECO:0000313" key="8">
    <source>
        <dbReference type="EMBL" id="KIN00640.1"/>
    </source>
</evidence>